<dbReference type="PANTHER" id="PTHR36456">
    <property type="entry name" value="UPF0232 PROTEIN SCO3875"/>
    <property type="match status" value="1"/>
</dbReference>
<dbReference type="Pfam" id="PF05258">
    <property type="entry name" value="DciA"/>
    <property type="match status" value="1"/>
</dbReference>
<dbReference type="STRING" id="1796646.A4V02_10965"/>
<dbReference type="EMBL" id="CP015402">
    <property type="protein sequence ID" value="ANU64178.1"/>
    <property type="molecule type" value="Genomic_DNA"/>
</dbReference>
<dbReference type="RefSeq" id="WP_068961465.1">
    <property type="nucleotide sequence ID" value="NZ_CALDAO010000114.1"/>
</dbReference>
<dbReference type="KEGG" id="pary:A4V02_10965"/>
<dbReference type="AlphaFoldDB" id="A0A1B1SBM3"/>
<name>A0A1B1SBM3_9BACT</name>
<reference evidence="2" key="1">
    <citation type="submission" date="2016-04" db="EMBL/GenBank/DDBJ databases">
        <title>Complete Genome Sequences of Twelve Strains of a Stable Defined Moderately Diverse Mouse Microbiota 2 (sDMDMm2).</title>
        <authorList>
            <person name="Uchimura Y."/>
            <person name="Wyss M."/>
            <person name="Brugiroux S."/>
            <person name="Limenitakis J.P."/>
            <person name="Stecher B."/>
            <person name="McCoy K.D."/>
            <person name="Macpherson A.J."/>
        </authorList>
    </citation>
    <scope>NUCLEOTIDE SEQUENCE [LARGE SCALE GENOMIC DNA]</scope>
    <source>
        <strain evidence="2">YL27</strain>
    </source>
</reference>
<organism evidence="1 2">
    <name type="scientific">Muribaculum intestinale</name>
    <dbReference type="NCBI Taxonomy" id="1796646"/>
    <lineage>
        <taxon>Bacteria</taxon>
        <taxon>Pseudomonadati</taxon>
        <taxon>Bacteroidota</taxon>
        <taxon>Bacteroidia</taxon>
        <taxon>Bacteroidales</taxon>
        <taxon>Muribaculaceae</taxon>
        <taxon>Muribaculum</taxon>
    </lineage>
</organism>
<evidence type="ECO:0000313" key="1">
    <source>
        <dbReference type="EMBL" id="ANU64178.1"/>
    </source>
</evidence>
<dbReference type="Proteomes" id="UP000186351">
    <property type="component" value="Chromosome"/>
</dbReference>
<protein>
    <recommendedName>
        <fullName evidence="3">DUF721 domain-containing protein</fullName>
    </recommendedName>
</protein>
<proteinExistence type="predicted"/>
<keyword evidence="2" id="KW-1185">Reference proteome</keyword>
<evidence type="ECO:0008006" key="3">
    <source>
        <dbReference type="Google" id="ProtNLM"/>
    </source>
</evidence>
<accession>A0A1B1SBM3</accession>
<dbReference type="InterPro" id="IPR007922">
    <property type="entry name" value="DciA-like"/>
</dbReference>
<dbReference type="PANTHER" id="PTHR36456:SF1">
    <property type="entry name" value="UPF0232 PROTEIN SCO3875"/>
    <property type="match status" value="1"/>
</dbReference>
<dbReference type="OrthoDB" id="9796545at2"/>
<dbReference type="GeneID" id="65537392"/>
<evidence type="ECO:0000313" key="2">
    <source>
        <dbReference type="Proteomes" id="UP000186351"/>
    </source>
</evidence>
<sequence length="96" mass="10936">MKRTDPKSVNQIIDEYLSHEGLTTTVDEQRAAYLWPEVVGHVINRYTTRRYVDKGVLHVYISSAPLKQELSFCRERLTADINAAIGRPVLTGIVIH</sequence>
<gene>
    <name evidence="1" type="ORF">A4V02_10965</name>
</gene>
<accession>A0A1Z2XH05</accession>